<name>A0AC61S1J8_9FIRM</name>
<dbReference type="Proteomes" id="UP000304953">
    <property type="component" value="Unassembled WGS sequence"/>
</dbReference>
<gene>
    <name evidence="1" type="ORF">E5329_01730</name>
</gene>
<comment type="caution">
    <text evidence="1">The sequence shown here is derived from an EMBL/GenBank/DDBJ whole genome shotgun (WGS) entry which is preliminary data.</text>
</comment>
<reference evidence="1" key="1">
    <citation type="submission" date="2019-04" db="EMBL/GenBank/DDBJ databases">
        <title>Microbes associate with the intestines of laboratory mice.</title>
        <authorList>
            <person name="Navarre W."/>
            <person name="Wong E."/>
            <person name="Huang K."/>
            <person name="Tropini C."/>
            <person name="Ng K."/>
            <person name="Yu B."/>
        </authorList>
    </citation>
    <scope>NUCLEOTIDE SEQUENCE</scope>
    <source>
        <strain evidence="1">NM01_1-7b</strain>
    </source>
</reference>
<accession>A0AC61S1J8</accession>
<evidence type="ECO:0000313" key="2">
    <source>
        <dbReference type="Proteomes" id="UP000304953"/>
    </source>
</evidence>
<dbReference type="EMBL" id="SRYA01000002">
    <property type="protein sequence ID" value="TGY98149.1"/>
    <property type="molecule type" value="Genomic_DNA"/>
</dbReference>
<sequence>MENKNLDITNMNGMTNEDDKTCGLNDMNCLGDDAEKDSTCSITNMNCNTEDDDTTCSITDMNCTGDK</sequence>
<keyword evidence="2" id="KW-1185">Reference proteome</keyword>
<evidence type="ECO:0000313" key="1">
    <source>
        <dbReference type="EMBL" id="TGY98149.1"/>
    </source>
</evidence>
<protein>
    <submittedName>
        <fullName evidence="1">Uncharacterized protein</fullName>
    </submittedName>
</protein>
<organism evidence="1 2">
    <name type="scientific">Petralouisia muris</name>
    <dbReference type="NCBI Taxonomy" id="3032872"/>
    <lineage>
        <taxon>Bacteria</taxon>
        <taxon>Bacillati</taxon>
        <taxon>Bacillota</taxon>
        <taxon>Clostridia</taxon>
        <taxon>Lachnospirales</taxon>
        <taxon>Lachnospiraceae</taxon>
        <taxon>Petralouisia</taxon>
    </lineage>
</organism>
<proteinExistence type="predicted"/>